<dbReference type="STRING" id="49547.MBCUR_13860"/>
<name>A0A166A4U1_9EURY</name>
<evidence type="ECO:0000313" key="1">
    <source>
        <dbReference type="EMBL" id="KZX11569.1"/>
    </source>
</evidence>
<organism evidence="1 2">
    <name type="scientific">Methanobrevibacter curvatus</name>
    <dbReference type="NCBI Taxonomy" id="49547"/>
    <lineage>
        <taxon>Archaea</taxon>
        <taxon>Methanobacteriati</taxon>
        <taxon>Methanobacteriota</taxon>
        <taxon>Methanomada group</taxon>
        <taxon>Methanobacteria</taxon>
        <taxon>Methanobacteriales</taxon>
        <taxon>Methanobacteriaceae</taxon>
        <taxon>Methanobrevibacter</taxon>
    </lineage>
</organism>
<gene>
    <name evidence="1" type="ORF">MBCUR_13860</name>
</gene>
<sequence>MIDDRIKLLRKAAQVSTEESSDKLWCVVAGNEELMNEIVYSVISSKKRVEILFREHIIIKESFGRKKFDFLMLWGDTDKIDELSYLCKESGGSYIKIAPYYIKKEPNLMLMVGPDNAVKKFVSNVEKVGNKFSILLDDETTGFIETDFNMATKLPKFIKKLFEPLFNMSDVILTTILISAKTSSDVEEIKKLSRSYKIFVIDFQEMDD</sequence>
<dbReference type="PATRIC" id="fig|49547.3.peg.1482"/>
<evidence type="ECO:0000313" key="2">
    <source>
        <dbReference type="Proteomes" id="UP000077245"/>
    </source>
</evidence>
<dbReference type="AlphaFoldDB" id="A0A166A4U1"/>
<accession>A0A166A4U1</accession>
<dbReference type="OrthoDB" id="73903at2157"/>
<dbReference type="EMBL" id="LWMV01000184">
    <property type="protein sequence ID" value="KZX11569.1"/>
    <property type="molecule type" value="Genomic_DNA"/>
</dbReference>
<comment type="caution">
    <text evidence="1">The sequence shown here is derived from an EMBL/GenBank/DDBJ whole genome shotgun (WGS) entry which is preliminary data.</text>
</comment>
<proteinExistence type="predicted"/>
<reference evidence="1 2" key="1">
    <citation type="submission" date="2016-04" db="EMBL/GenBank/DDBJ databases">
        <title>Genome sequence of Methanobrevibacter curvatus DSM 11111.</title>
        <authorList>
            <person name="Poehlein A."/>
            <person name="Seedorf H."/>
            <person name="Daniel R."/>
        </authorList>
    </citation>
    <scope>NUCLEOTIDE SEQUENCE [LARGE SCALE GENOMIC DNA]</scope>
    <source>
        <strain evidence="1 2">DSM 11111</strain>
    </source>
</reference>
<protein>
    <submittedName>
        <fullName evidence="1">Uncharacterized protein</fullName>
    </submittedName>
</protein>
<dbReference type="Proteomes" id="UP000077245">
    <property type="component" value="Unassembled WGS sequence"/>
</dbReference>
<keyword evidence="2" id="KW-1185">Reference proteome</keyword>
<dbReference type="RefSeq" id="WP_067091928.1">
    <property type="nucleotide sequence ID" value="NZ_LWMV01000184.1"/>
</dbReference>